<dbReference type="SUPFAM" id="SSF56801">
    <property type="entry name" value="Acetyl-CoA synthetase-like"/>
    <property type="match status" value="1"/>
</dbReference>
<dbReference type="GO" id="GO:0044550">
    <property type="term" value="P:secondary metabolite biosynthetic process"/>
    <property type="evidence" value="ECO:0007669"/>
    <property type="project" value="TreeGrafter"/>
</dbReference>
<dbReference type="EMBL" id="FUWS01000026">
    <property type="protein sequence ID" value="SKA39992.1"/>
    <property type="molecule type" value="Genomic_DNA"/>
</dbReference>
<dbReference type="Proteomes" id="UP000190637">
    <property type="component" value="Unassembled WGS sequence"/>
</dbReference>
<gene>
    <name evidence="2" type="ORF">SAMN02745673_05023</name>
</gene>
<dbReference type="Gene3D" id="3.40.50.12780">
    <property type="entry name" value="N-terminal domain of ligase-like"/>
    <property type="match status" value="1"/>
</dbReference>
<keyword evidence="3" id="KW-1185">Reference proteome</keyword>
<dbReference type="InterPro" id="IPR000873">
    <property type="entry name" value="AMP-dep_synth/lig_dom"/>
</dbReference>
<dbReference type="PANTHER" id="PTHR45527">
    <property type="entry name" value="NONRIBOSOMAL PEPTIDE SYNTHETASE"/>
    <property type="match status" value="1"/>
</dbReference>
<dbReference type="Gene3D" id="3.30.300.30">
    <property type="match status" value="1"/>
</dbReference>
<dbReference type="AlphaFoldDB" id="A0A1T4THQ5"/>
<reference evidence="2 3" key="1">
    <citation type="submission" date="2017-02" db="EMBL/GenBank/DDBJ databases">
        <authorList>
            <person name="Peterson S.W."/>
        </authorList>
    </citation>
    <scope>NUCLEOTIDE SEQUENCE [LARGE SCALE GENOMIC DNA]</scope>
    <source>
        <strain evidence="2 3">DSM 45154</strain>
    </source>
</reference>
<dbReference type="GO" id="GO:0043041">
    <property type="term" value="P:amino acid activation for nonribosomal peptide biosynthetic process"/>
    <property type="evidence" value="ECO:0007669"/>
    <property type="project" value="TreeGrafter"/>
</dbReference>
<dbReference type="PROSITE" id="PS00455">
    <property type="entry name" value="AMP_BINDING"/>
    <property type="match status" value="1"/>
</dbReference>
<dbReference type="STRING" id="1122192.SAMN02745673_05023"/>
<evidence type="ECO:0000313" key="2">
    <source>
        <dbReference type="EMBL" id="SKA39992.1"/>
    </source>
</evidence>
<dbReference type="Pfam" id="PF00501">
    <property type="entry name" value="AMP-binding"/>
    <property type="match status" value="1"/>
</dbReference>
<name>A0A1T4THQ5_9ACTN</name>
<protein>
    <submittedName>
        <fullName evidence="2">Amino acid adenylation domain-containing protein</fullName>
    </submittedName>
</protein>
<dbReference type="OrthoDB" id="3802848at2"/>
<dbReference type="RefSeq" id="WP_078764231.1">
    <property type="nucleotide sequence ID" value="NZ_FUWS01000026.1"/>
</dbReference>
<dbReference type="InterPro" id="IPR020845">
    <property type="entry name" value="AMP-binding_CS"/>
</dbReference>
<dbReference type="PANTHER" id="PTHR45527:SF1">
    <property type="entry name" value="FATTY ACID SYNTHASE"/>
    <property type="match status" value="1"/>
</dbReference>
<dbReference type="GO" id="GO:0031177">
    <property type="term" value="F:phosphopantetheine binding"/>
    <property type="evidence" value="ECO:0007669"/>
    <property type="project" value="TreeGrafter"/>
</dbReference>
<dbReference type="InterPro" id="IPR042099">
    <property type="entry name" value="ANL_N_sf"/>
</dbReference>
<dbReference type="InterPro" id="IPR045851">
    <property type="entry name" value="AMP-bd_C_sf"/>
</dbReference>
<organism evidence="2 3">
    <name type="scientific">Marinactinospora thermotolerans DSM 45154</name>
    <dbReference type="NCBI Taxonomy" id="1122192"/>
    <lineage>
        <taxon>Bacteria</taxon>
        <taxon>Bacillati</taxon>
        <taxon>Actinomycetota</taxon>
        <taxon>Actinomycetes</taxon>
        <taxon>Streptosporangiales</taxon>
        <taxon>Nocardiopsidaceae</taxon>
        <taxon>Marinactinospora</taxon>
    </lineage>
</organism>
<proteinExistence type="predicted"/>
<dbReference type="GO" id="GO:0005737">
    <property type="term" value="C:cytoplasm"/>
    <property type="evidence" value="ECO:0007669"/>
    <property type="project" value="TreeGrafter"/>
</dbReference>
<feature type="domain" description="AMP-dependent synthetase/ligase" evidence="1">
    <location>
        <begin position="17"/>
        <end position="368"/>
    </location>
</feature>
<evidence type="ECO:0000259" key="1">
    <source>
        <dbReference type="Pfam" id="PF00501"/>
    </source>
</evidence>
<accession>A0A1T4THQ5</accession>
<sequence length="512" mass="54565">MTPETPSALYSRFRRGLSANPDGAAFRAGNGGAESLTYAEADRLALLWAGALLRDGRPAAVGILAAKGTVAYVGVLAGLYAGVPVVPLGTDLPVERIGMMAETAGVEAVIADQWGATAARDLTVAGRTPRVLTPGIDPPAQADALDAPRPVAPSDVAYVLFTSGSTGRPKGVPITHANTDHYFRFLDTRYDFTPGDVFSQTFDLTFDCAMFDLFCAWGAGATVVAVPMTAYRDLPAFIAEQGITVWFSTPSAIGLTRHTGRLTPGSLPGLRWSLFAGEALKEADATDWLRAASSSTLENLYGPTEMTITITAYRWDPATTPGICVNGLSPIGEVNDGHDHLLIGEDGRPAEQEGELWISGPQLTPGYLDPRDAGGRFVHRDGRTWYNTGDRVRRARTGDLVYLGRADSQVQIQGRRVELTEIDHALRATPGVTDAATVAVTQGEEGPLRLVAFYTGAPARPADLAAQAGRTLPAGLIPRTYVHLDGFPLNHNRKVDRARLRTIAGEHIGDAR</sequence>
<evidence type="ECO:0000313" key="3">
    <source>
        <dbReference type="Proteomes" id="UP000190637"/>
    </source>
</evidence>